<comment type="caution">
    <text evidence="3">The sequence shown here is derived from an EMBL/GenBank/DDBJ whole genome shotgun (WGS) entry which is preliminary data.</text>
</comment>
<dbReference type="Pfam" id="PF04738">
    <property type="entry name" value="Lant_dehydr_N"/>
    <property type="match status" value="1"/>
</dbReference>
<name>A0ABV9ZQZ0_9ACTN</name>
<feature type="region of interest" description="Disordered" evidence="1">
    <location>
        <begin position="1"/>
        <end position="22"/>
    </location>
</feature>
<reference evidence="4" key="1">
    <citation type="journal article" date="2019" name="Int. J. Syst. Evol. Microbiol.">
        <title>The Global Catalogue of Microorganisms (GCM) 10K type strain sequencing project: providing services to taxonomists for standard genome sequencing and annotation.</title>
        <authorList>
            <consortium name="The Broad Institute Genomics Platform"/>
            <consortium name="The Broad Institute Genome Sequencing Center for Infectious Disease"/>
            <person name="Wu L."/>
            <person name="Ma J."/>
        </authorList>
    </citation>
    <scope>NUCLEOTIDE SEQUENCE [LARGE SCALE GENOMIC DNA]</scope>
    <source>
        <strain evidence="4">CGMCC 4.1641</strain>
    </source>
</reference>
<dbReference type="Proteomes" id="UP001596222">
    <property type="component" value="Unassembled WGS sequence"/>
</dbReference>
<evidence type="ECO:0000313" key="3">
    <source>
        <dbReference type="EMBL" id="MFC5143547.1"/>
    </source>
</evidence>
<feature type="domain" description="Lantibiotic dehydratase N-terminal" evidence="2">
    <location>
        <begin position="157"/>
        <end position="808"/>
    </location>
</feature>
<dbReference type="RefSeq" id="WP_382036522.1">
    <property type="nucleotide sequence ID" value="NZ_JBHSKJ010000001.1"/>
</dbReference>
<dbReference type="InterPro" id="IPR006827">
    <property type="entry name" value="Lant_deHydtase_N"/>
</dbReference>
<dbReference type="EMBL" id="JBHSKJ010000001">
    <property type="protein sequence ID" value="MFC5143547.1"/>
    <property type="molecule type" value="Genomic_DNA"/>
</dbReference>
<proteinExistence type="predicted"/>
<gene>
    <name evidence="3" type="ORF">ACFPP6_02410</name>
</gene>
<sequence length="898" mass="97987">MGSNGTERIITPYGEGGGAQPGRDGRAWSLVPVALLRHAGFPVSLLQPLADPAAAEGADALLTHHDAVCRLAQQVKAELRAARAGREGDLASGVGMMRPFRDEALARLGACLPAPAMEAVEGYQSAALLLDRMWRAFEDGVVTRLADARRHVAGLFRDPALKQVLLLSNDARFAEFEAWIDGGAGGSDGHVRRMTDLLTMYLQRVATKNETHSHFGPLSVARLAPDADGVSWTERPLRRTAFLSHWAGEKLAEAFSRRPEVSEEVRPRRRPLAFADGADISLYAFETTTGMPGDWRFVAVTTGTLDPGRLWLWERCDGEHTVAQLRAAWAARFGASGPDCAFDAALDELTGKDLLVGRWEIPIGSADPLHVLEGHLRRVPSPGAGSSDPATVQSSDLATVHRLRAQLSEFAGAPAEARAPLLAAMKETFQEVTGTAANRADGMHYADRGILYEEAYSPVGGLRFGRDVADVISRELSLVYETALLAPRLRIRREQEILRRWVEARFGTGVPVPLQHFYAAFYADKPALARECEDVDRELSALDREFTALLLRGETDSDTDRAYGVHEVVVERERIEELIGRYPAAPPALCNPDVMLAAADTGAIARGDFLAVVGDCHAVREVLTHSSFAPLIEAEAPEVLAEVHSRYLGLLDEDEELVDLARSHPDKTGAQLLHPCPDLEVYGLSPKSRDQVLQPRQLYVTARAGRVELRAHGTGKRLKLLAPLAGGPSIRQDPLSTFAFPRHFGGIGLRAADHDHLPRIRCGRVVLHRERWRIPAQAFRGWSPGVHRANGDAAEFTAGRRLRRDLGLPEVGFAKIPGEPKPVYVDWRSPLLVRQLFRLARKTGSATGCATGSIIGSATGSPVEFTEMLPSPDQLWLDIGGQRHTSELRCAVFSRGRA</sequence>
<organism evidence="3 4">
    <name type="scientific">Streptomyces aureoversilis</name>
    <dbReference type="NCBI Taxonomy" id="67277"/>
    <lineage>
        <taxon>Bacteria</taxon>
        <taxon>Bacillati</taxon>
        <taxon>Actinomycetota</taxon>
        <taxon>Actinomycetes</taxon>
        <taxon>Kitasatosporales</taxon>
        <taxon>Streptomycetaceae</taxon>
        <taxon>Streptomyces</taxon>
    </lineage>
</organism>
<accession>A0ABV9ZQZ0</accession>
<keyword evidence="4" id="KW-1185">Reference proteome</keyword>
<evidence type="ECO:0000313" key="4">
    <source>
        <dbReference type="Proteomes" id="UP001596222"/>
    </source>
</evidence>
<evidence type="ECO:0000259" key="2">
    <source>
        <dbReference type="Pfam" id="PF04738"/>
    </source>
</evidence>
<evidence type="ECO:0000256" key="1">
    <source>
        <dbReference type="SAM" id="MobiDB-lite"/>
    </source>
</evidence>
<protein>
    <submittedName>
        <fullName evidence="3">Lantibiotic dehydratase</fullName>
    </submittedName>
</protein>